<evidence type="ECO:0000313" key="18">
    <source>
        <dbReference type="EMBL" id="SEI61150.1"/>
    </source>
</evidence>
<dbReference type="Pfam" id="PF02801">
    <property type="entry name" value="Ketoacyl-synt_C"/>
    <property type="match status" value="1"/>
</dbReference>
<evidence type="ECO:0000259" key="17">
    <source>
        <dbReference type="PROSITE" id="PS52004"/>
    </source>
</evidence>
<dbReference type="NCBIfam" id="NF005589">
    <property type="entry name" value="PRK07314.1"/>
    <property type="match status" value="1"/>
</dbReference>
<dbReference type="GO" id="GO:0005829">
    <property type="term" value="C:cytosol"/>
    <property type="evidence" value="ECO:0007669"/>
    <property type="project" value="TreeGrafter"/>
</dbReference>
<evidence type="ECO:0000256" key="10">
    <source>
        <dbReference type="ARBA" id="ARBA00023315"/>
    </source>
</evidence>
<dbReference type="Pfam" id="PF00109">
    <property type="entry name" value="ketoacyl-synt"/>
    <property type="match status" value="1"/>
</dbReference>
<evidence type="ECO:0000256" key="8">
    <source>
        <dbReference type="ARBA" id="ARBA00023098"/>
    </source>
</evidence>
<comment type="catalytic activity">
    <reaction evidence="12 14">
        <text>(9Z)-hexadecenoyl-[ACP] + malonyl-[ACP] + H(+) = 3-oxo-(11Z)-octadecenoyl-[ACP] + holo-[ACP] + CO2</text>
        <dbReference type="Rhea" id="RHEA:55040"/>
        <dbReference type="Rhea" id="RHEA-COMP:9623"/>
        <dbReference type="Rhea" id="RHEA-COMP:9685"/>
        <dbReference type="Rhea" id="RHEA-COMP:10800"/>
        <dbReference type="Rhea" id="RHEA-COMP:14074"/>
        <dbReference type="ChEBI" id="CHEBI:15378"/>
        <dbReference type="ChEBI" id="CHEBI:16526"/>
        <dbReference type="ChEBI" id="CHEBI:64479"/>
        <dbReference type="ChEBI" id="CHEBI:78449"/>
        <dbReference type="ChEBI" id="CHEBI:83989"/>
        <dbReference type="ChEBI" id="CHEBI:138538"/>
        <dbReference type="EC" id="2.3.1.179"/>
    </reaction>
</comment>
<dbReference type="CDD" id="cd00834">
    <property type="entry name" value="KAS_I_II"/>
    <property type="match status" value="1"/>
</dbReference>
<evidence type="ECO:0000256" key="6">
    <source>
        <dbReference type="ARBA" id="ARBA00022679"/>
    </source>
</evidence>
<name>A0A1H6SAV9_9FIRM</name>
<dbReference type="InterPro" id="IPR020841">
    <property type="entry name" value="PKS_Beta-ketoAc_synthase_dom"/>
</dbReference>
<keyword evidence="6 14" id="KW-0808">Transferase</keyword>
<evidence type="ECO:0000256" key="7">
    <source>
        <dbReference type="ARBA" id="ARBA00022832"/>
    </source>
</evidence>
<feature type="active site" description="For beta-ketoacyl synthase activity" evidence="15">
    <location>
        <position position="164"/>
    </location>
</feature>
<dbReference type="FunFam" id="3.40.47.10:FF:000009">
    <property type="entry name" value="3-oxoacyl-[acyl-carrier-protein] synthase 2"/>
    <property type="match status" value="1"/>
</dbReference>
<dbReference type="Proteomes" id="UP000183028">
    <property type="component" value="Unassembled WGS sequence"/>
</dbReference>
<dbReference type="PANTHER" id="PTHR11712:SF336">
    <property type="entry name" value="3-OXOACYL-[ACYL-CARRIER-PROTEIN] SYNTHASE, MITOCHONDRIAL"/>
    <property type="match status" value="1"/>
</dbReference>
<evidence type="ECO:0000313" key="19">
    <source>
        <dbReference type="Proteomes" id="UP000183028"/>
    </source>
</evidence>
<evidence type="ECO:0000256" key="2">
    <source>
        <dbReference type="ARBA" id="ARBA00008467"/>
    </source>
</evidence>
<dbReference type="AlphaFoldDB" id="A0A1H6SAV9"/>
<proteinExistence type="inferred from homology"/>
<comment type="pathway">
    <text evidence="1 14">Lipid metabolism; fatty acid biosynthesis.</text>
</comment>
<organism evidence="18 19">
    <name type="scientific">Sharpea azabuensis</name>
    <dbReference type="NCBI Taxonomy" id="322505"/>
    <lineage>
        <taxon>Bacteria</taxon>
        <taxon>Bacillati</taxon>
        <taxon>Bacillota</taxon>
        <taxon>Erysipelotrichia</taxon>
        <taxon>Erysipelotrichales</taxon>
        <taxon>Coprobacillaceae</taxon>
        <taxon>Sharpea</taxon>
    </lineage>
</organism>
<comment type="catalytic activity">
    <reaction evidence="13 14">
        <text>a fatty acyl-[ACP] + malonyl-[ACP] + H(+) = a 3-oxoacyl-[ACP] + holo-[ACP] + CO2</text>
        <dbReference type="Rhea" id="RHEA:22836"/>
        <dbReference type="Rhea" id="RHEA-COMP:9623"/>
        <dbReference type="Rhea" id="RHEA-COMP:9685"/>
        <dbReference type="Rhea" id="RHEA-COMP:9916"/>
        <dbReference type="Rhea" id="RHEA-COMP:14125"/>
        <dbReference type="ChEBI" id="CHEBI:15378"/>
        <dbReference type="ChEBI" id="CHEBI:16526"/>
        <dbReference type="ChEBI" id="CHEBI:64479"/>
        <dbReference type="ChEBI" id="CHEBI:78449"/>
        <dbReference type="ChEBI" id="CHEBI:78776"/>
        <dbReference type="ChEBI" id="CHEBI:138651"/>
    </reaction>
</comment>
<dbReference type="PANTHER" id="PTHR11712">
    <property type="entry name" value="POLYKETIDE SYNTHASE-RELATED"/>
    <property type="match status" value="1"/>
</dbReference>
<dbReference type="InterPro" id="IPR014030">
    <property type="entry name" value="Ketoacyl_synth_N"/>
</dbReference>
<sequence>MEKRRVVVTGLGAFTPIGHNVEESWQAIMEGKCGIAPISHFDTTNFKTKLAAEIKDYDPSLYFDKKEVKKMDAFIQYGLIAAREAVEDAKLDQTAFDHERFGVVVSSGIGGIGSIETNFEKGEKRGFDRVSPFFIPMTISNLAAGQIAIAHDARGLCTCPVTACAGGTNAIGDAFRNIRDGYEDVMIAGGCEAAITRLSIGGFTSMKALSDATDENRASIPFDQERHGFVMGEGAGMLVLEEYNHALQRGAHIYCEMVGYGVSCDAHHITAPLEGGIGGAKAMQRALDDAQIQADDIDYINAHGTSTHLNDLGETEAIKHVFGKHAYQLAVSSTKGNTGHCLGAAGGIEGVFSVKALSTSFIPPTINYRVKDEECDLDIVPNQGRYQKLHYVMSNSLGFGGHNASIIFKEVQDGTR</sequence>
<dbReference type="InterPro" id="IPR017568">
    <property type="entry name" value="3-oxoacyl-ACP_synth-2"/>
</dbReference>
<dbReference type="EMBL" id="FNYK01000012">
    <property type="protein sequence ID" value="SEI61150.1"/>
    <property type="molecule type" value="Genomic_DNA"/>
</dbReference>
<feature type="domain" description="Ketosynthase family 3 (KS3)" evidence="17">
    <location>
        <begin position="3"/>
        <end position="410"/>
    </location>
</feature>
<accession>A0A1H6SAV9</accession>
<dbReference type="NCBIfam" id="TIGR03150">
    <property type="entry name" value="fabF"/>
    <property type="match status" value="1"/>
</dbReference>
<evidence type="ECO:0000256" key="15">
    <source>
        <dbReference type="PIRSR" id="PIRSR000447-1"/>
    </source>
</evidence>
<dbReference type="PIRSF" id="PIRSF000447">
    <property type="entry name" value="KAS_II"/>
    <property type="match status" value="1"/>
</dbReference>
<dbReference type="Gene3D" id="3.40.47.10">
    <property type="match status" value="1"/>
</dbReference>
<keyword evidence="7" id="KW-0276">Fatty acid metabolism</keyword>
<evidence type="ECO:0000256" key="12">
    <source>
        <dbReference type="ARBA" id="ARBA00047318"/>
    </source>
</evidence>
<evidence type="ECO:0000256" key="3">
    <source>
        <dbReference type="ARBA" id="ARBA00012356"/>
    </source>
</evidence>
<keyword evidence="8" id="KW-0443">Lipid metabolism</keyword>
<dbReference type="OrthoDB" id="9808669at2"/>
<evidence type="ECO:0000256" key="9">
    <source>
        <dbReference type="ARBA" id="ARBA00023160"/>
    </source>
</evidence>
<dbReference type="RefSeq" id="WP_033161578.1">
    <property type="nucleotide sequence ID" value="NZ_FNYK01000012.1"/>
</dbReference>
<keyword evidence="19" id="KW-1185">Reference proteome</keyword>
<keyword evidence="9 14" id="KW-0275">Fatty acid biosynthesis</keyword>
<dbReference type="GO" id="GO:0006633">
    <property type="term" value="P:fatty acid biosynthetic process"/>
    <property type="evidence" value="ECO:0007669"/>
    <property type="project" value="UniProtKB-UniRule"/>
</dbReference>
<dbReference type="UniPathway" id="UPA00094"/>
<keyword evidence="5 14" id="KW-0444">Lipid biosynthesis</keyword>
<dbReference type="InterPro" id="IPR016039">
    <property type="entry name" value="Thiolase-like"/>
</dbReference>
<evidence type="ECO:0000256" key="5">
    <source>
        <dbReference type="ARBA" id="ARBA00022516"/>
    </source>
</evidence>
<dbReference type="InterPro" id="IPR000794">
    <property type="entry name" value="Beta-ketoacyl_synthase"/>
</dbReference>
<reference evidence="19" key="1">
    <citation type="submission" date="2016-10" db="EMBL/GenBank/DDBJ databases">
        <authorList>
            <person name="Varghese N."/>
        </authorList>
    </citation>
    <scope>NUCLEOTIDE SEQUENCE [LARGE SCALE GENOMIC DNA]</scope>
    <source>
        <strain evidence="19">DSM 20406</strain>
    </source>
</reference>
<protein>
    <recommendedName>
        <fullName evidence="4 14">3-oxoacyl-[acyl-carrier-protein] synthase 2</fullName>
        <ecNumber evidence="3 14">2.3.1.179</ecNumber>
    </recommendedName>
</protein>
<evidence type="ECO:0000256" key="4">
    <source>
        <dbReference type="ARBA" id="ARBA00014657"/>
    </source>
</evidence>
<evidence type="ECO:0000256" key="16">
    <source>
        <dbReference type="RuleBase" id="RU003694"/>
    </source>
</evidence>
<dbReference type="SUPFAM" id="SSF53901">
    <property type="entry name" value="Thiolase-like"/>
    <property type="match status" value="2"/>
</dbReference>
<dbReference type="SMART" id="SM00825">
    <property type="entry name" value="PKS_KS"/>
    <property type="match status" value="1"/>
</dbReference>
<keyword evidence="10 14" id="KW-0012">Acyltransferase</keyword>
<dbReference type="InterPro" id="IPR014031">
    <property type="entry name" value="Ketoacyl_synth_C"/>
</dbReference>
<dbReference type="eggNOG" id="COG0304">
    <property type="taxonomic scope" value="Bacteria"/>
</dbReference>
<evidence type="ECO:0000256" key="11">
    <source>
        <dbReference type="ARBA" id="ARBA00024006"/>
    </source>
</evidence>
<comment type="function">
    <text evidence="11 14">Involved in the type II fatty acid elongation cycle. Catalyzes the elongation of a wide range of acyl-ACP by the addition of two carbons from malonyl-ACP to an acyl acceptor. Can efficiently catalyze the conversion of palmitoleoyl-ACP (cis-hexadec-9-enoyl-ACP) to cis-vaccenoyl-ACP (cis-octadec-11-enoyl-ACP), an essential step in the thermal regulation of fatty acid composition.</text>
</comment>
<dbReference type="STRING" id="322505.SAMN04487836_13020"/>
<comment type="similarity">
    <text evidence="2 14 16">Belongs to the thiolase-like superfamily. Beta-ketoacyl-ACP synthases family.</text>
</comment>
<dbReference type="GeneID" id="54118994"/>
<dbReference type="EC" id="2.3.1.179" evidence="3 14"/>
<evidence type="ECO:0000256" key="13">
    <source>
        <dbReference type="ARBA" id="ARBA00047659"/>
    </source>
</evidence>
<evidence type="ECO:0000256" key="1">
    <source>
        <dbReference type="ARBA" id="ARBA00005194"/>
    </source>
</evidence>
<gene>
    <name evidence="18" type="ORF">SAMN04487834_101224</name>
</gene>
<dbReference type="GO" id="GO:0004315">
    <property type="term" value="F:3-oxoacyl-[acyl-carrier-protein] synthase activity"/>
    <property type="evidence" value="ECO:0007669"/>
    <property type="project" value="UniProtKB-UniRule"/>
</dbReference>
<dbReference type="PROSITE" id="PS52004">
    <property type="entry name" value="KS3_2"/>
    <property type="match status" value="1"/>
</dbReference>
<evidence type="ECO:0000256" key="14">
    <source>
        <dbReference type="PIRNR" id="PIRNR000447"/>
    </source>
</evidence>